<dbReference type="Pfam" id="PF02518">
    <property type="entry name" value="HATPase_c"/>
    <property type="match status" value="1"/>
</dbReference>
<dbReference type="Gene3D" id="3.30.565.10">
    <property type="entry name" value="Histidine kinase-like ATPase, C-terminal domain"/>
    <property type="match status" value="1"/>
</dbReference>
<dbReference type="PROSITE" id="PS50112">
    <property type="entry name" value="PAS"/>
    <property type="match status" value="1"/>
</dbReference>
<accession>A0ABT2YFU8</accession>
<sequence>MPKFGFLRLRTLNTRLTLFTSALVVLSIWSLAIYVGKIMHEDVRAVLSERQLDSVGLLAAEINDQLSVRMAALEAVAKDAGSVGASSTSADAIAAQSLLDQRPVLQSLFNGGVVFINKSGQAIADAPVLPGRVGSNYLHNADLVASLTDGRSRVGRPVMGRILKTPVFGLIVSIRDANGAVQGVLVGLINMARPSFLDPITARRFGRAGHYFLVSPKDRLTITSSDPSCVMRALPPLGAVPSIDRFAAGYEGTLMYINPAGIEVLVSLTAVPVANWAVAVSLPTDEAFAPLFALQRHMLLAAMGLSLLAGFLMWWLLQHQLSPLAQAAKQLAATAASSTTGLPMQALPIKRTDEIGLLIAGFNLLLAELGQREAALAESEARYRTMIEWSPEPIAVHRDGRLIFVNPALVKLLGGRSAQDFVGEPVLDFIVPEGRARALVRIKQAAEGNPPEPLFEERCLKLDGTPFDAEVQGEAIVFDGKPANLVLLSDITERKQNRLALQTSLREKTVLLNEVHHRVKNNLQVVSSLLRLEGGRCAELRTKEVLSDMQGRIRAMALLHESLYRSGLFASVNLAIYLKDLAVQACRGHGSSKVRLQLNLAPVQVSLDQATPCGLLLNELISNAFKHGFPAGRDGVLTVELQPLADPDQTAQSPDWRLRVEDDGIGLPADFAIEQSQSLGLQLVRDLSCQLGGRLTVGPLPHAAFELRFTVQKEDQQDER</sequence>
<feature type="transmembrane region" description="Helical" evidence="9">
    <location>
        <begin position="16"/>
        <end position="35"/>
    </location>
</feature>
<dbReference type="PANTHER" id="PTHR41523:SF8">
    <property type="entry name" value="ETHYLENE RESPONSE SENSOR PROTEIN"/>
    <property type="match status" value="1"/>
</dbReference>
<dbReference type="NCBIfam" id="TIGR00229">
    <property type="entry name" value="sensory_box"/>
    <property type="match status" value="1"/>
</dbReference>
<organism evidence="12 13">
    <name type="scientific">Roseateles oligotrophus</name>
    <dbReference type="NCBI Taxonomy" id="1769250"/>
    <lineage>
        <taxon>Bacteria</taxon>
        <taxon>Pseudomonadati</taxon>
        <taxon>Pseudomonadota</taxon>
        <taxon>Betaproteobacteria</taxon>
        <taxon>Burkholderiales</taxon>
        <taxon>Sphaerotilaceae</taxon>
        <taxon>Roseateles</taxon>
    </lineage>
</organism>
<dbReference type="InterPro" id="IPR036890">
    <property type="entry name" value="HATPase_C_sf"/>
</dbReference>
<evidence type="ECO:0000256" key="2">
    <source>
        <dbReference type="ARBA" id="ARBA00004370"/>
    </source>
</evidence>
<dbReference type="SUPFAM" id="SSF55874">
    <property type="entry name" value="ATPase domain of HSP90 chaperone/DNA topoisomerase II/histidine kinase"/>
    <property type="match status" value="1"/>
</dbReference>
<evidence type="ECO:0000256" key="7">
    <source>
        <dbReference type="ARBA" id="ARBA00022777"/>
    </source>
</evidence>
<dbReference type="InterPro" id="IPR003594">
    <property type="entry name" value="HATPase_dom"/>
</dbReference>
<dbReference type="Proteomes" id="UP001209701">
    <property type="component" value="Unassembled WGS sequence"/>
</dbReference>
<comment type="catalytic activity">
    <reaction evidence="1">
        <text>ATP + protein L-histidine = ADP + protein N-phospho-L-histidine.</text>
        <dbReference type="EC" id="2.7.13.3"/>
    </reaction>
</comment>
<dbReference type="EC" id="2.7.13.3" evidence="3"/>
<comment type="caution">
    <text evidence="12">The sequence shown here is derived from an EMBL/GenBank/DDBJ whole genome shotgun (WGS) entry which is preliminary data.</text>
</comment>
<evidence type="ECO:0000256" key="4">
    <source>
        <dbReference type="ARBA" id="ARBA00022553"/>
    </source>
</evidence>
<dbReference type="SUPFAM" id="SSF55785">
    <property type="entry name" value="PYP-like sensor domain (PAS domain)"/>
    <property type="match status" value="1"/>
</dbReference>
<dbReference type="Pfam" id="PF13426">
    <property type="entry name" value="PAS_9"/>
    <property type="match status" value="1"/>
</dbReference>
<evidence type="ECO:0000259" key="10">
    <source>
        <dbReference type="PROSITE" id="PS50112"/>
    </source>
</evidence>
<evidence type="ECO:0000256" key="9">
    <source>
        <dbReference type="SAM" id="Phobius"/>
    </source>
</evidence>
<dbReference type="InterPro" id="IPR003660">
    <property type="entry name" value="HAMP_dom"/>
</dbReference>
<dbReference type="InterPro" id="IPR000014">
    <property type="entry name" value="PAS"/>
</dbReference>
<keyword evidence="6" id="KW-0547">Nucleotide-binding</keyword>
<dbReference type="CDD" id="cd00130">
    <property type="entry name" value="PAS"/>
    <property type="match status" value="1"/>
</dbReference>
<gene>
    <name evidence="12" type="ORF">LNV07_12540</name>
</gene>
<keyword evidence="4" id="KW-0597">Phosphoprotein</keyword>
<evidence type="ECO:0000256" key="3">
    <source>
        <dbReference type="ARBA" id="ARBA00012438"/>
    </source>
</evidence>
<feature type="domain" description="HAMP" evidence="11">
    <location>
        <begin position="318"/>
        <end position="374"/>
    </location>
</feature>
<keyword evidence="13" id="KW-1185">Reference proteome</keyword>
<dbReference type="InterPro" id="IPR011495">
    <property type="entry name" value="Sig_transdc_His_kin_sub2_dim/P"/>
</dbReference>
<dbReference type="RefSeq" id="WP_263571502.1">
    <property type="nucleotide sequence ID" value="NZ_JAJIRN010000005.1"/>
</dbReference>
<dbReference type="Pfam" id="PF07568">
    <property type="entry name" value="HisKA_2"/>
    <property type="match status" value="1"/>
</dbReference>
<proteinExistence type="predicted"/>
<keyword evidence="8" id="KW-0067">ATP-binding</keyword>
<dbReference type="InterPro" id="IPR035965">
    <property type="entry name" value="PAS-like_dom_sf"/>
</dbReference>
<feature type="domain" description="PAS" evidence="10">
    <location>
        <begin position="379"/>
        <end position="449"/>
    </location>
</feature>
<dbReference type="CDD" id="cd18773">
    <property type="entry name" value="PDC1_HK_sensor"/>
    <property type="match status" value="1"/>
</dbReference>
<evidence type="ECO:0000256" key="5">
    <source>
        <dbReference type="ARBA" id="ARBA00022679"/>
    </source>
</evidence>
<dbReference type="SMART" id="SM00091">
    <property type="entry name" value="PAS"/>
    <property type="match status" value="1"/>
</dbReference>
<dbReference type="Gene3D" id="6.10.340.10">
    <property type="match status" value="1"/>
</dbReference>
<keyword evidence="9" id="KW-0472">Membrane</keyword>
<evidence type="ECO:0000259" key="11">
    <source>
        <dbReference type="PROSITE" id="PS50885"/>
    </source>
</evidence>
<dbReference type="Gene3D" id="3.30.450.20">
    <property type="entry name" value="PAS domain"/>
    <property type="match status" value="2"/>
</dbReference>
<evidence type="ECO:0000256" key="1">
    <source>
        <dbReference type="ARBA" id="ARBA00000085"/>
    </source>
</evidence>
<comment type="subcellular location">
    <subcellularLocation>
        <location evidence="2">Membrane</location>
    </subcellularLocation>
</comment>
<dbReference type="CDD" id="cd18774">
    <property type="entry name" value="PDC2_HK_sensor"/>
    <property type="match status" value="1"/>
</dbReference>
<keyword evidence="5" id="KW-0808">Transferase</keyword>
<dbReference type="EMBL" id="JAJIRN010000005">
    <property type="protein sequence ID" value="MCV2368909.1"/>
    <property type="molecule type" value="Genomic_DNA"/>
</dbReference>
<dbReference type="PANTHER" id="PTHR41523">
    <property type="entry name" value="TWO-COMPONENT SYSTEM SENSOR PROTEIN"/>
    <property type="match status" value="1"/>
</dbReference>
<keyword evidence="7" id="KW-0418">Kinase</keyword>
<keyword evidence="9" id="KW-1133">Transmembrane helix</keyword>
<evidence type="ECO:0000256" key="8">
    <source>
        <dbReference type="ARBA" id="ARBA00022840"/>
    </source>
</evidence>
<keyword evidence="9" id="KW-0812">Transmembrane</keyword>
<reference evidence="12 13" key="1">
    <citation type="submission" date="2021-11" db="EMBL/GenBank/DDBJ databases">
        <authorList>
            <person name="Liang Q."/>
            <person name="Mou H."/>
            <person name="Liu Z."/>
        </authorList>
    </citation>
    <scope>NUCLEOTIDE SEQUENCE [LARGE SCALE GENOMIC DNA]</scope>
    <source>
        <strain evidence="12 13">CHU3</strain>
    </source>
</reference>
<evidence type="ECO:0000256" key="6">
    <source>
        <dbReference type="ARBA" id="ARBA00022741"/>
    </source>
</evidence>
<dbReference type="SMART" id="SM00387">
    <property type="entry name" value="HATPase_c"/>
    <property type="match status" value="1"/>
</dbReference>
<evidence type="ECO:0000313" key="12">
    <source>
        <dbReference type="EMBL" id="MCV2368909.1"/>
    </source>
</evidence>
<dbReference type="PROSITE" id="PS50885">
    <property type="entry name" value="HAMP"/>
    <property type="match status" value="1"/>
</dbReference>
<evidence type="ECO:0000313" key="13">
    <source>
        <dbReference type="Proteomes" id="UP001209701"/>
    </source>
</evidence>
<name>A0ABT2YFU8_9BURK</name>
<protein>
    <recommendedName>
        <fullName evidence="3">histidine kinase</fullName>
        <ecNumber evidence="3">2.7.13.3</ecNumber>
    </recommendedName>
</protein>